<organism evidence="3 4">
    <name type="scientific">Emiliania huxleyi (strain CCMP1516)</name>
    <dbReference type="NCBI Taxonomy" id="280463"/>
    <lineage>
        <taxon>Eukaryota</taxon>
        <taxon>Haptista</taxon>
        <taxon>Haptophyta</taxon>
        <taxon>Prymnesiophyceae</taxon>
        <taxon>Isochrysidales</taxon>
        <taxon>Noelaerhabdaceae</taxon>
        <taxon>Emiliania</taxon>
    </lineage>
</organism>
<sequence length="123" mass="13164">MRLLLAALLVALSSASAKPNPNPRPRSPPLDRASVVAVPKKSPQRAKAEDGAWRVRTATQLSILGYQGRSTTKGAAPKQQLDRAAVIKVAKKSPQRSKPAVRKATRLAVTGYQGESTTKDAKR</sequence>
<feature type="chain" id="PRO_5044200679" description="Secreted protein" evidence="2">
    <location>
        <begin position="18"/>
        <end position="123"/>
    </location>
</feature>
<evidence type="ECO:0000256" key="2">
    <source>
        <dbReference type="SAM" id="SignalP"/>
    </source>
</evidence>
<proteinExistence type="predicted"/>
<dbReference type="PaxDb" id="2903-EOD14124"/>
<evidence type="ECO:0008006" key="5">
    <source>
        <dbReference type="Google" id="ProtNLM"/>
    </source>
</evidence>
<feature type="signal peptide" evidence="2">
    <location>
        <begin position="1"/>
        <end position="17"/>
    </location>
</feature>
<dbReference type="EnsemblProtists" id="EOD14124">
    <property type="protein sequence ID" value="EOD14124"/>
    <property type="gene ID" value="EMIHUDRAFT_356762"/>
</dbReference>
<feature type="region of interest" description="Disordered" evidence="1">
    <location>
        <begin position="14"/>
        <end position="52"/>
    </location>
</feature>
<keyword evidence="2" id="KW-0732">Signal</keyword>
<dbReference type="AlphaFoldDB" id="A0A0D3IS89"/>
<evidence type="ECO:0000313" key="3">
    <source>
        <dbReference type="EnsemblProtists" id="EOD14124"/>
    </source>
</evidence>
<feature type="compositionally biased region" description="Basic residues" evidence="1">
    <location>
        <begin position="89"/>
        <end position="105"/>
    </location>
</feature>
<evidence type="ECO:0000313" key="4">
    <source>
        <dbReference type="Proteomes" id="UP000013827"/>
    </source>
</evidence>
<name>A0A0D3IS89_EMIH1</name>
<reference evidence="4" key="1">
    <citation type="journal article" date="2013" name="Nature">
        <title>Pan genome of the phytoplankton Emiliania underpins its global distribution.</title>
        <authorList>
            <person name="Read B.A."/>
            <person name="Kegel J."/>
            <person name="Klute M.J."/>
            <person name="Kuo A."/>
            <person name="Lefebvre S.C."/>
            <person name="Maumus F."/>
            <person name="Mayer C."/>
            <person name="Miller J."/>
            <person name="Monier A."/>
            <person name="Salamov A."/>
            <person name="Young J."/>
            <person name="Aguilar M."/>
            <person name="Claverie J.M."/>
            <person name="Frickenhaus S."/>
            <person name="Gonzalez K."/>
            <person name="Herman E.K."/>
            <person name="Lin Y.C."/>
            <person name="Napier J."/>
            <person name="Ogata H."/>
            <person name="Sarno A.F."/>
            <person name="Shmutz J."/>
            <person name="Schroeder D."/>
            <person name="de Vargas C."/>
            <person name="Verret F."/>
            <person name="von Dassow P."/>
            <person name="Valentin K."/>
            <person name="Van de Peer Y."/>
            <person name="Wheeler G."/>
            <person name="Dacks J.B."/>
            <person name="Delwiche C.F."/>
            <person name="Dyhrman S.T."/>
            <person name="Glockner G."/>
            <person name="John U."/>
            <person name="Richards T."/>
            <person name="Worden A.Z."/>
            <person name="Zhang X."/>
            <person name="Grigoriev I.V."/>
            <person name="Allen A.E."/>
            <person name="Bidle K."/>
            <person name="Borodovsky M."/>
            <person name="Bowler C."/>
            <person name="Brownlee C."/>
            <person name="Cock J.M."/>
            <person name="Elias M."/>
            <person name="Gladyshev V.N."/>
            <person name="Groth M."/>
            <person name="Guda C."/>
            <person name="Hadaegh A."/>
            <person name="Iglesias-Rodriguez M.D."/>
            <person name="Jenkins J."/>
            <person name="Jones B.M."/>
            <person name="Lawson T."/>
            <person name="Leese F."/>
            <person name="Lindquist E."/>
            <person name="Lobanov A."/>
            <person name="Lomsadze A."/>
            <person name="Malik S.B."/>
            <person name="Marsh M.E."/>
            <person name="Mackinder L."/>
            <person name="Mock T."/>
            <person name="Mueller-Roeber B."/>
            <person name="Pagarete A."/>
            <person name="Parker M."/>
            <person name="Probert I."/>
            <person name="Quesneville H."/>
            <person name="Raines C."/>
            <person name="Rensing S.A."/>
            <person name="Riano-Pachon D.M."/>
            <person name="Richier S."/>
            <person name="Rokitta S."/>
            <person name="Shiraiwa Y."/>
            <person name="Soanes D.M."/>
            <person name="van der Giezen M."/>
            <person name="Wahlund T.M."/>
            <person name="Williams B."/>
            <person name="Wilson W."/>
            <person name="Wolfe G."/>
            <person name="Wurch L.L."/>
        </authorList>
    </citation>
    <scope>NUCLEOTIDE SEQUENCE</scope>
</reference>
<keyword evidence="4" id="KW-1185">Reference proteome</keyword>
<dbReference type="HOGENOM" id="CLU_2019558_0_0_1"/>
<protein>
    <recommendedName>
        <fullName evidence="5">Secreted protein</fullName>
    </recommendedName>
</protein>
<accession>A0A0D3IS89</accession>
<dbReference type="RefSeq" id="XP_005766553.1">
    <property type="nucleotide sequence ID" value="XM_005766496.1"/>
</dbReference>
<evidence type="ECO:0000256" key="1">
    <source>
        <dbReference type="SAM" id="MobiDB-lite"/>
    </source>
</evidence>
<dbReference type="GeneID" id="17260321"/>
<dbReference type="Proteomes" id="UP000013827">
    <property type="component" value="Unassembled WGS sequence"/>
</dbReference>
<reference evidence="3" key="2">
    <citation type="submission" date="2024-10" db="UniProtKB">
        <authorList>
            <consortium name="EnsemblProtists"/>
        </authorList>
    </citation>
    <scope>IDENTIFICATION</scope>
</reference>
<feature type="region of interest" description="Disordered" evidence="1">
    <location>
        <begin position="89"/>
        <end position="123"/>
    </location>
</feature>
<dbReference type="KEGG" id="ehx:EMIHUDRAFT_356762"/>